<dbReference type="Proteomes" id="UP001172386">
    <property type="component" value="Unassembled WGS sequence"/>
</dbReference>
<accession>A0ACC3AFV2</accession>
<gene>
    <name evidence="1" type="ORF">H2198_002070</name>
</gene>
<evidence type="ECO:0000313" key="2">
    <source>
        <dbReference type="Proteomes" id="UP001172386"/>
    </source>
</evidence>
<reference evidence="1" key="1">
    <citation type="submission" date="2022-10" db="EMBL/GenBank/DDBJ databases">
        <title>Culturing micro-colonial fungi from biological soil crusts in the Mojave desert and describing Neophaeococcomyces mojavensis, and introducing the new genera and species Taxawa tesnikishii.</title>
        <authorList>
            <person name="Kurbessoian T."/>
            <person name="Stajich J.E."/>
        </authorList>
    </citation>
    <scope>NUCLEOTIDE SEQUENCE</scope>
    <source>
        <strain evidence="1">JES_112</strain>
    </source>
</reference>
<organism evidence="1 2">
    <name type="scientific">Neophaeococcomyces mojaviensis</name>
    <dbReference type="NCBI Taxonomy" id="3383035"/>
    <lineage>
        <taxon>Eukaryota</taxon>
        <taxon>Fungi</taxon>
        <taxon>Dikarya</taxon>
        <taxon>Ascomycota</taxon>
        <taxon>Pezizomycotina</taxon>
        <taxon>Eurotiomycetes</taxon>
        <taxon>Chaetothyriomycetidae</taxon>
        <taxon>Chaetothyriales</taxon>
        <taxon>Chaetothyriales incertae sedis</taxon>
        <taxon>Neophaeococcomyces</taxon>
    </lineage>
</organism>
<proteinExistence type="predicted"/>
<protein>
    <submittedName>
        <fullName evidence="1">Uncharacterized protein</fullName>
    </submittedName>
</protein>
<sequence>MDLPCDDRPSSETTAPGNLTKQPLTCPPAEQQKSSTPGESIFQDIAKHRSGGDYTLSPWQRYKLSPAEYHYVEQRLEAEHTVRFDYFPSTSTLVLRMPSTLHEEFKSRLVDDVLQQLRSITQENGVASEFAQRITHGGSAGVPFHDPADGRHEPDEQFRYPKVHFPTVILEISYPPKKKDLKRLAHDYILGSNGNIGVVLAIDVEYKGKAAAATWSMWQPRLQVNSAGEEELTAHPTVADQEFRTAHGEVSSQPGLRLQLDDWVPSAFLPKDTKLGKDIYISSAALCAYLAGAEELESAIKQGTAFAEPLKPGVKKRRAWSSSSNEDLTKN</sequence>
<dbReference type="EMBL" id="JAPDRQ010000024">
    <property type="protein sequence ID" value="KAJ9661327.1"/>
    <property type="molecule type" value="Genomic_DNA"/>
</dbReference>
<evidence type="ECO:0000313" key="1">
    <source>
        <dbReference type="EMBL" id="KAJ9661327.1"/>
    </source>
</evidence>
<keyword evidence="2" id="KW-1185">Reference proteome</keyword>
<name>A0ACC3AFV2_9EURO</name>
<comment type="caution">
    <text evidence="1">The sequence shown here is derived from an EMBL/GenBank/DDBJ whole genome shotgun (WGS) entry which is preliminary data.</text>
</comment>